<dbReference type="InterPro" id="IPR001433">
    <property type="entry name" value="OxRdtase_FAD/NAD-bd"/>
</dbReference>
<dbReference type="EC" id="1.18.1.2" evidence="3"/>
<comment type="caution">
    <text evidence="11">The sequence shown here is derived from an EMBL/GenBank/DDBJ whole genome shotgun (WGS) entry which is preliminary data.</text>
</comment>
<dbReference type="InterPro" id="IPR017927">
    <property type="entry name" value="FAD-bd_FR_type"/>
</dbReference>
<dbReference type="SUPFAM" id="SSF52343">
    <property type="entry name" value="Ferredoxin reductase-like, C-terminal NADP-linked domain"/>
    <property type="match status" value="1"/>
</dbReference>
<gene>
    <name evidence="11" type="primary">fpr</name>
    <name evidence="12" type="ORF">CC99x_012300</name>
    <name evidence="11" type="ORF">CC99x_01243</name>
</gene>
<evidence type="ECO:0000256" key="8">
    <source>
        <dbReference type="ARBA" id="ARBA00023002"/>
    </source>
</evidence>
<evidence type="ECO:0000313" key="11">
    <source>
        <dbReference type="EMBL" id="KRG18762.1"/>
    </source>
</evidence>
<comment type="similarity">
    <text evidence="2">Belongs to the ferredoxin--NADP reductase type 1 family.</text>
</comment>
<accession>A0A0Q9YNM1</accession>
<keyword evidence="6" id="KW-0274">FAD</keyword>
<dbReference type="AlphaFoldDB" id="A0A0Q9YNM1"/>
<evidence type="ECO:0000256" key="7">
    <source>
        <dbReference type="ARBA" id="ARBA00022857"/>
    </source>
</evidence>
<dbReference type="PROSITE" id="PS51384">
    <property type="entry name" value="FAD_FR"/>
    <property type="match status" value="1"/>
</dbReference>
<evidence type="ECO:0000313" key="13">
    <source>
        <dbReference type="Proteomes" id="UP000051494"/>
    </source>
</evidence>
<dbReference type="InterPro" id="IPR051930">
    <property type="entry name" value="FNR_type-1"/>
</dbReference>
<name>A0A0Q9YNM1_9GAMM</name>
<evidence type="ECO:0000256" key="1">
    <source>
        <dbReference type="ARBA" id="ARBA00001974"/>
    </source>
</evidence>
<dbReference type="STRING" id="437022.CC99x_01243"/>
<sequence>MSRWVSGEVVKLHQWSDDLYSIFIKAPIDGFEAGQFTQIGLGDEQKPLFRPYSFANAPFESVLEFYFNFVDKGGLTPQLVNLKTGDKIWVSKKASGRFTLATLAPAPSLWCFATGTGLGVFLSILKTEAAWQTFDKIRLVHSVPTVNLSSHHGLIESFLTQYPSQFRFIPIITREKHEHVYSQRMTELIEQKIIEAELGEEISAETAQVMLCGNPHMVKDMRALFEQRGMPLRIPGKGGNVTIESYWKE</sequence>
<reference evidence="12" key="3">
    <citation type="submission" date="2021-06" db="EMBL/GenBank/DDBJ databases">
        <title>Genomic Description and Analysis of Intracellular Bacteria, Candidatus Berkiella cookevillensis and Candidatus Berkiella aquae.</title>
        <authorList>
            <person name="Kidane D.T."/>
            <person name="Mehari Y.T."/>
            <person name="Rice F.C."/>
            <person name="Arivett B.A."/>
            <person name="Farone A.L."/>
            <person name="Berk S.G."/>
            <person name="Farone M.B."/>
        </authorList>
    </citation>
    <scope>NUCLEOTIDE SEQUENCE</scope>
    <source>
        <strain evidence="12">CC99</strain>
    </source>
</reference>
<dbReference type="RefSeq" id="WP_057624352.1">
    <property type="nucleotide sequence ID" value="NZ_LKHV02000001.1"/>
</dbReference>
<keyword evidence="13" id="KW-1185">Reference proteome</keyword>
<proteinExistence type="inferred from homology"/>
<reference evidence="11" key="1">
    <citation type="submission" date="2015-09" db="EMBL/GenBank/DDBJ databases">
        <title>Draft Genome Sequences of Two Novel Amoeba-resistant Intranuclear Bacteria, Candidatus Berkiella cookevillensis and Candidatus Berkiella aquae.</title>
        <authorList>
            <person name="Mehari Y.T."/>
            <person name="Arivett B.A."/>
            <person name="Farone A.L."/>
            <person name="Gunderson J.H."/>
            <person name="Farone M.B."/>
        </authorList>
    </citation>
    <scope>NUCLEOTIDE SEQUENCE [LARGE SCALE GENOMIC DNA]</scope>
    <source>
        <strain evidence="11">CC99</strain>
    </source>
</reference>
<dbReference type="EMBL" id="LKHV02000001">
    <property type="protein sequence ID" value="MCS5709678.1"/>
    <property type="molecule type" value="Genomic_DNA"/>
</dbReference>
<protein>
    <recommendedName>
        <fullName evidence="3">ferredoxin--NADP(+) reductase</fullName>
        <ecNumber evidence="3">1.18.1.2</ecNumber>
    </recommendedName>
</protein>
<evidence type="ECO:0000256" key="9">
    <source>
        <dbReference type="ARBA" id="ARBA00047776"/>
    </source>
</evidence>
<organism evidence="11">
    <name type="scientific">Candidatus Berkiella cookevillensis</name>
    <dbReference type="NCBI Taxonomy" id="437022"/>
    <lineage>
        <taxon>Bacteria</taxon>
        <taxon>Pseudomonadati</taxon>
        <taxon>Pseudomonadota</taxon>
        <taxon>Gammaproteobacteria</taxon>
        <taxon>Candidatus Berkiellales</taxon>
        <taxon>Candidatus Berkiellaceae</taxon>
        <taxon>Candidatus Berkiella</taxon>
    </lineage>
</organism>
<evidence type="ECO:0000313" key="12">
    <source>
        <dbReference type="EMBL" id="MCS5709678.1"/>
    </source>
</evidence>
<dbReference type="Gene3D" id="3.40.50.80">
    <property type="entry name" value="Nucleotide-binding domain of ferredoxin-NADP reductase (FNR) module"/>
    <property type="match status" value="1"/>
</dbReference>
<dbReference type="InterPro" id="IPR039261">
    <property type="entry name" value="FNR_nucleotide-bd"/>
</dbReference>
<dbReference type="SUPFAM" id="SSF63380">
    <property type="entry name" value="Riboflavin synthase domain-like"/>
    <property type="match status" value="1"/>
</dbReference>
<dbReference type="GO" id="GO:0042167">
    <property type="term" value="P:heme catabolic process"/>
    <property type="evidence" value="ECO:0007669"/>
    <property type="project" value="TreeGrafter"/>
</dbReference>
<dbReference type="PANTHER" id="PTHR47878">
    <property type="entry name" value="OXIDOREDUCTASE FAD/NAD(P)-BINDING DOMAIN PROTEIN"/>
    <property type="match status" value="1"/>
</dbReference>
<dbReference type="InterPro" id="IPR017938">
    <property type="entry name" value="Riboflavin_synthase-like_b-brl"/>
</dbReference>
<dbReference type="OrthoDB" id="9784483at2"/>
<evidence type="ECO:0000256" key="3">
    <source>
        <dbReference type="ARBA" id="ARBA00013223"/>
    </source>
</evidence>
<dbReference type="CDD" id="cd06195">
    <property type="entry name" value="FNR1"/>
    <property type="match status" value="1"/>
</dbReference>
<dbReference type="Proteomes" id="UP000051494">
    <property type="component" value="Unassembled WGS sequence"/>
</dbReference>
<dbReference type="EMBL" id="LKHV01000005">
    <property type="protein sequence ID" value="KRG18762.1"/>
    <property type="molecule type" value="Genomic_DNA"/>
</dbReference>
<dbReference type="GO" id="GO:0034599">
    <property type="term" value="P:cellular response to oxidative stress"/>
    <property type="evidence" value="ECO:0007669"/>
    <property type="project" value="TreeGrafter"/>
</dbReference>
<keyword evidence="4" id="KW-0285">Flavoprotein</keyword>
<dbReference type="GO" id="GO:0000166">
    <property type="term" value="F:nucleotide binding"/>
    <property type="evidence" value="ECO:0007669"/>
    <property type="project" value="UniProtKB-KW"/>
</dbReference>
<evidence type="ECO:0000256" key="4">
    <source>
        <dbReference type="ARBA" id="ARBA00022630"/>
    </source>
</evidence>
<feature type="domain" description="FAD-binding FR-type" evidence="10">
    <location>
        <begin position="2"/>
        <end position="101"/>
    </location>
</feature>
<reference evidence="12" key="2">
    <citation type="journal article" date="2016" name="Genome Announc.">
        <title>Draft Genome Sequences of Two Novel Amoeba-Resistant Intranuclear Bacteria, 'Candidatus Berkiella cookevillensis' and 'Candidatus Berkiella aquae'.</title>
        <authorList>
            <person name="Mehari Y.T."/>
            <person name="Arivett B.A."/>
            <person name="Farone A.L."/>
            <person name="Gunderson J.H."/>
            <person name="Farone M.B."/>
        </authorList>
    </citation>
    <scope>NUCLEOTIDE SEQUENCE</scope>
    <source>
        <strain evidence="12">CC99</strain>
    </source>
</reference>
<dbReference type="GO" id="GO:0004324">
    <property type="term" value="F:ferredoxin-NADP+ reductase activity"/>
    <property type="evidence" value="ECO:0007669"/>
    <property type="project" value="UniProtKB-EC"/>
</dbReference>
<evidence type="ECO:0000259" key="10">
    <source>
        <dbReference type="PROSITE" id="PS51384"/>
    </source>
</evidence>
<dbReference type="PANTHER" id="PTHR47878:SF1">
    <property type="entry name" value="FLAVODOXIN_FERREDOXIN--NADP REDUCTASE"/>
    <property type="match status" value="1"/>
</dbReference>
<comment type="catalytic activity">
    <reaction evidence="9">
        <text>2 reduced [2Fe-2S]-[ferredoxin] + NADP(+) + H(+) = 2 oxidized [2Fe-2S]-[ferredoxin] + NADPH</text>
        <dbReference type="Rhea" id="RHEA:20125"/>
        <dbReference type="Rhea" id="RHEA-COMP:10000"/>
        <dbReference type="Rhea" id="RHEA-COMP:10001"/>
        <dbReference type="ChEBI" id="CHEBI:15378"/>
        <dbReference type="ChEBI" id="CHEBI:33737"/>
        <dbReference type="ChEBI" id="CHEBI:33738"/>
        <dbReference type="ChEBI" id="CHEBI:57783"/>
        <dbReference type="ChEBI" id="CHEBI:58349"/>
        <dbReference type="EC" id="1.18.1.2"/>
    </reaction>
</comment>
<dbReference type="Gene3D" id="2.40.30.10">
    <property type="entry name" value="Translation factors"/>
    <property type="match status" value="1"/>
</dbReference>
<keyword evidence="5" id="KW-0547">Nucleotide-binding</keyword>
<dbReference type="Pfam" id="PF00175">
    <property type="entry name" value="NAD_binding_1"/>
    <property type="match status" value="1"/>
</dbReference>
<keyword evidence="8 11" id="KW-0560">Oxidoreductase</keyword>
<keyword evidence="7" id="KW-0521">NADP</keyword>
<evidence type="ECO:0000256" key="2">
    <source>
        <dbReference type="ARBA" id="ARBA00008312"/>
    </source>
</evidence>
<comment type="cofactor">
    <cofactor evidence="1">
        <name>FAD</name>
        <dbReference type="ChEBI" id="CHEBI:57692"/>
    </cofactor>
</comment>
<evidence type="ECO:0000256" key="5">
    <source>
        <dbReference type="ARBA" id="ARBA00022741"/>
    </source>
</evidence>
<dbReference type="InterPro" id="IPR033892">
    <property type="entry name" value="FNR_bac"/>
</dbReference>
<evidence type="ECO:0000256" key="6">
    <source>
        <dbReference type="ARBA" id="ARBA00022827"/>
    </source>
</evidence>